<dbReference type="Gene3D" id="3.90.420.10">
    <property type="entry name" value="Oxidoreductase, molybdopterin-binding domain"/>
    <property type="match status" value="1"/>
</dbReference>
<reference evidence="3" key="1">
    <citation type="journal article" date="2019" name="Int. J. Syst. Evol. Microbiol.">
        <title>The Global Catalogue of Microorganisms (GCM) 10K type strain sequencing project: providing services to taxonomists for standard genome sequencing and annotation.</title>
        <authorList>
            <consortium name="The Broad Institute Genomics Platform"/>
            <consortium name="The Broad Institute Genome Sequencing Center for Infectious Disease"/>
            <person name="Wu L."/>
            <person name="Ma J."/>
        </authorList>
    </citation>
    <scope>NUCLEOTIDE SEQUENCE [LARGE SCALE GENOMIC DNA]</scope>
    <source>
        <strain evidence="3">JCM 9377</strain>
    </source>
</reference>
<dbReference type="Proteomes" id="UP001501237">
    <property type="component" value="Unassembled WGS sequence"/>
</dbReference>
<dbReference type="EMBL" id="BAAAUV010000020">
    <property type="protein sequence ID" value="GAA3230269.1"/>
    <property type="molecule type" value="Genomic_DNA"/>
</dbReference>
<evidence type="ECO:0000313" key="2">
    <source>
        <dbReference type="EMBL" id="GAA3230269.1"/>
    </source>
</evidence>
<dbReference type="InterPro" id="IPR000572">
    <property type="entry name" value="OxRdtase_Mopterin-bd_dom"/>
</dbReference>
<dbReference type="InterPro" id="IPR036374">
    <property type="entry name" value="OxRdtase_Mopterin-bd_sf"/>
</dbReference>
<dbReference type="PANTHER" id="PTHR43032:SF4">
    <property type="entry name" value="OXIDOREDUCTASE MOLYBDOPTERIN-BINDING DOMAIN-CONTAINING PROTEIN"/>
    <property type="match status" value="1"/>
</dbReference>
<evidence type="ECO:0000313" key="3">
    <source>
        <dbReference type="Proteomes" id="UP001501237"/>
    </source>
</evidence>
<gene>
    <name evidence="2" type="ORF">GCM10010468_60620</name>
</gene>
<accession>A0ABP6QH16</accession>
<organism evidence="2 3">
    <name type="scientific">Actinocorallia longicatena</name>
    <dbReference type="NCBI Taxonomy" id="111803"/>
    <lineage>
        <taxon>Bacteria</taxon>
        <taxon>Bacillati</taxon>
        <taxon>Actinomycetota</taxon>
        <taxon>Actinomycetes</taxon>
        <taxon>Streptosporangiales</taxon>
        <taxon>Thermomonosporaceae</taxon>
        <taxon>Actinocorallia</taxon>
    </lineage>
</organism>
<feature type="domain" description="Oxidoreductase molybdopterin-binding" evidence="1">
    <location>
        <begin position="45"/>
        <end position="190"/>
    </location>
</feature>
<evidence type="ECO:0000259" key="1">
    <source>
        <dbReference type="Pfam" id="PF00174"/>
    </source>
</evidence>
<dbReference type="PANTHER" id="PTHR43032">
    <property type="entry name" value="PROTEIN-METHIONINE-SULFOXIDE REDUCTASE"/>
    <property type="match status" value="1"/>
</dbReference>
<keyword evidence="3" id="KW-1185">Reference proteome</keyword>
<name>A0ABP6QH16_9ACTN</name>
<protein>
    <recommendedName>
        <fullName evidence="1">Oxidoreductase molybdopterin-binding domain-containing protein</fullName>
    </recommendedName>
</protein>
<comment type="caution">
    <text evidence="2">The sequence shown here is derived from an EMBL/GenBank/DDBJ whole genome shotgun (WGS) entry which is preliminary data.</text>
</comment>
<dbReference type="Pfam" id="PF00174">
    <property type="entry name" value="Oxidored_molyb"/>
    <property type="match status" value="1"/>
</dbReference>
<proteinExistence type="predicted"/>
<dbReference type="SUPFAM" id="SSF56524">
    <property type="entry name" value="Oxidoreductase molybdopterin-binding domain"/>
    <property type="match status" value="1"/>
</dbReference>
<sequence length="213" mass="22806">MAGLGALGVAVGAKLQGGVDRALGPVKDFVPAGGGFRYYSVVSSVKSRDERTYRLQVKGKVTNARTFTMADLAVLPQTNITKDFQCVTGWRVPDVAWSGVALPDLLKAVGADLTAKGVMITSFDGAYDESLTMEQALRPDVIVASSMLGGPVTHDHGGPVRLFVAPMYGYKSLKWLGGIEVTDKLTDGYWEKRGYDVDAWVGKSNGRDDEPTS</sequence>